<organism evidence="2 3">
    <name type="scientific">Arundinibacter roseus</name>
    <dbReference type="NCBI Taxonomy" id="2070510"/>
    <lineage>
        <taxon>Bacteria</taxon>
        <taxon>Pseudomonadati</taxon>
        <taxon>Bacteroidota</taxon>
        <taxon>Cytophagia</taxon>
        <taxon>Cytophagales</taxon>
        <taxon>Spirosomataceae</taxon>
        <taxon>Arundinibacter</taxon>
    </lineage>
</organism>
<protein>
    <submittedName>
        <fullName evidence="2">N-acetyltransferase</fullName>
    </submittedName>
</protein>
<dbReference type="PANTHER" id="PTHR43792">
    <property type="entry name" value="GNAT FAMILY, PUTATIVE (AFU_ORTHOLOGUE AFUA_3G00765)-RELATED-RELATED"/>
    <property type="match status" value="1"/>
</dbReference>
<name>A0A4R4KCH3_9BACT</name>
<comment type="caution">
    <text evidence="2">The sequence shown here is derived from an EMBL/GenBank/DDBJ whole genome shotgun (WGS) entry which is preliminary data.</text>
</comment>
<sequence>MELVLETERLLLRKLTSTTDTAFVLELLNSPGYLQFIGDKNVKTTEQAAQFLENGPLKSYRENGFGMYAVVQKESQIPIGMCGLLKRDLLAHPDLGYAFLPGFHGKGYALEAARATLSIAFDSFKIPLVYAFTDPDNAHSIGLLGKLGMQYQGPFFYTDKNKELNLYAVSVL</sequence>
<gene>
    <name evidence="2" type="ORF">EZE20_14645</name>
</gene>
<evidence type="ECO:0000313" key="2">
    <source>
        <dbReference type="EMBL" id="TDB64171.1"/>
    </source>
</evidence>
<dbReference type="GO" id="GO:0016747">
    <property type="term" value="F:acyltransferase activity, transferring groups other than amino-acyl groups"/>
    <property type="evidence" value="ECO:0007669"/>
    <property type="project" value="InterPro"/>
</dbReference>
<dbReference type="OrthoDB" id="9798081at2"/>
<evidence type="ECO:0000313" key="3">
    <source>
        <dbReference type="Proteomes" id="UP000295706"/>
    </source>
</evidence>
<dbReference type="AlphaFoldDB" id="A0A4R4KCH3"/>
<dbReference type="SUPFAM" id="SSF55729">
    <property type="entry name" value="Acyl-CoA N-acyltransferases (Nat)"/>
    <property type="match status" value="1"/>
</dbReference>
<keyword evidence="3" id="KW-1185">Reference proteome</keyword>
<proteinExistence type="predicted"/>
<dbReference type="Gene3D" id="3.40.630.30">
    <property type="match status" value="1"/>
</dbReference>
<dbReference type="Pfam" id="PF13302">
    <property type="entry name" value="Acetyltransf_3"/>
    <property type="match status" value="1"/>
</dbReference>
<dbReference type="PANTHER" id="PTHR43792:SF1">
    <property type="entry name" value="N-ACETYLTRANSFERASE DOMAIN-CONTAINING PROTEIN"/>
    <property type="match status" value="1"/>
</dbReference>
<dbReference type="InterPro" id="IPR016181">
    <property type="entry name" value="Acyl_CoA_acyltransferase"/>
</dbReference>
<dbReference type="InterPro" id="IPR000182">
    <property type="entry name" value="GNAT_dom"/>
</dbReference>
<reference evidence="2 3" key="1">
    <citation type="submission" date="2019-02" db="EMBL/GenBank/DDBJ databases">
        <title>Arundinibacter roseus gen. nov., sp. nov., a new member of the family Cytophagaceae.</title>
        <authorList>
            <person name="Szuroczki S."/>
            <person name="Khayer B."/>
            <person name="Sproer C."/>
            <person name="Toumi M."/>
            <person name="Szabo A."/>
            <person name="Felfoldi T."/>
            <person name="Schumann P."/>
            <person name="Toth E."/>
        </authorList>
    </citation>
    <scope>NUCLEOTIDE SEQUENCE [LARGE SCALE GENOMIC DNA]</scope>
    <source>
        <strain evidence="2 3">DMA-k-7a</strain>
    </source>
</reference>
<dbReference type="PROSITE" id="PS51186">
    <property type="entry name" value="GNAT"/>
    <property type="match status" value="1"/>
</dbReference>
<accession>A0A4R4KCH3</accession>
<dbReference type="EMBL" id="SMJU01000008">
    <property type="protein sequence ID" value="TDB64171.1"/>
    <property type="molecule type" value="Genomic_DNA"/>
</dbReference>
<keyword evidence="2" id="KW-0808">Transferase</keyword>
<evidence type="ECO:0000259" key="1">
    <source>
        <dbReference type="PROSITE" id="PS51186"/>
    </source>
</evidence>
<feature type="domain" description="N-acetyltransferase" evidence="1">
    <location>
        <begin position="10"/>
        <end position="172"/>
    </location>
</feature>
<dbReference type="RefSeq" id="WP_132118917.1">
    <property type="nucleotide sequence ID" value="NZ_SMJU01000008.1"/>
</dbReference>
<dbReference type="Proteomes" id="UP000295706">
    <property type="component" value="Unassembled WGS sequence"/>
</dbReference>
<dbReference type="InterPro" id="IPR051531">
    <property type="entry name" value="N-acetyltransferase"/>
</dbReference>